<keyword evidence="3" id="KW-1133">Transmembrane helix</keyword>
<proteinExistence type="predicted"/>
<feature type="compositionally biased region" description="Low complexity" evidence="2">
    <location>
        <begin position="400"/>
        <end position="417"/>
    </location>
</feature>
<dbReference type="Pfam" id="PF16561">
    <property type="entry name" value="AMPK1_CBM"/>
    <property type="match status" value="1"/>
</dbReference>
<dbReference type="AlphaFoldDB" id="A0A7I4YNV6"/>
<feature type="region of interest" description="Disordered" evidence="2">
    <location>
        <begin position="363"/>
        <end position="417"/>
    </location>
</feature>
<evidence type="ECO:0000256" key="3">
    <source>
        <dbReference type="SAM" id="Phobius"/>
    </source>
</evidence>
<dbReference type="InterPro" id="IPR014756">
    <property type="entry name" value="Ig_E-set"/>
</dbReference>
<feature type="transmembrane region" description="Helical" evidence="3">
    <location>
        <begin position="80"/>
        <end position="101"/>
    </location>
</feature>
<dbReference type="InterPro" id="IPR013783">
    <property type="entry name" value="Ig-like_fold"/>
</dbReference>
<organism evidence="5 6">
    <name type="scientific">Haemonchus contortus</name>
    <name type="common">Barber pole worm</name>
    <dbReference type="NCBI Taxonomy" id="6289"/>
    <lineage>
        <taxon>Eukaryota</taxon>
        <taxon>Metazoa</taxon>
        <taxon>Ecdysozoa</taxon>
        <taxon>Nematoda</taxon>
        <taxon>Chromadorea</taxon>
        <taxon>Rhabditida</taxon>
        <taxon>Rhabditina</taxon>
        <taxon>Rhabditomorpha</taxon>
        <taxon>Strongyloidea</taxon>
        <taxon>Trichostrongylidae</taxon>
        <taxon>Haemonchus</taxon>
    </lineage>
</organism>
<evidence type="ECO:0000313" key="5">
    <source>
        <dbReference type="Proteomes" id="UP000025227"/>
    </source>
</evidence>
<keyword evidence="5" id="KW-1185">Reference proteome</keyword>
<sequence>MSAGGGGAAQDNICVSTGNGTADSFDIFGTVVGSLKSLLKWSLVCEEVEKKEQSRMEKIVGPLGHDPTAPDDLNTVTDTLMFDSATIIAALIVTFFVFYFIDFFMQMFTGVSTMLSADASPSVASLQPVIPTRARKRRKSGSSMSKEITPSDATQPTNTPLGTPSPMKDLLTKSIRPNFSQEPVLPPTNPPSSQNKNVDQSSVKFDSTPKPSPDRRLAGRSPAAMLPAPEEDSDIAYRNNKSCERRSHPQLLPMMKSISPVETLKLAEEKATQTYAETTPNEHLDQTSYKDYDYGGSLDEKDQLYFGGNVYDEIHELPYADDLPGDEFNEYRYEEAQAYLEYMNQFEDIRSEFSIDDDAELDEWKKSGHGNPASPGDSSEKHSLNINPPSPENSSEKHSSTISSPSPDNSSGKNSSDISDSLFFNAERIFNQLQKRRQQKMCNTELLLQSGKQNVETQLLSPENCDEVQPKINEQEPAHRKDRTNANVSSPSEDSATQHSSGDDEKVEKPRSVQPLNHRKYSRYADPLLTELDDSPILNDGFAEKRKNGRTAKSISTFSIRHSMEIRRYHHVLFTYPDPTPYKVLLTGSFFGWKMSLPMQREKDAFRLSMTLPAGEHQYRFEVHRHQEGNDANAPFIFHD</sequence>
<feature type="domain" description="AMP-activated protein kinase glycogen-binding" evidence="4">
    <location>
        <begin position="582"/>
        <end position="624"/>
    </location>
</feature>
<dbReference type="Proteomes" id="UP000025227">
    <property type="component" value="Unplaced"/>
</dbReference>
<protein>
    <submittedName>
        <fullName evidence="6">AMPK1_CBM domain-containing protein</fullName>
    </submittedName>
</protein>
<dbReference type="WBParaSite" id="HCON_00115650-00001">
    <property type="protein sequence ID" value="HCON_00115650-00001"/>
    <property type="gene ID" value="HCON_00115650"/>
</dbReference>
<keyword evidence="3" id="KW-0472">Membrane</keyword>
<reference evidence="6" key="1">
    <citation type="submission" date="2020-12" db="UniProtKB">
        <authorList>
            <consortium name="WormBaseParasite"/>
        </authorList>
    </citation>
    <scope>IDENTIFICATION</scope>
    <source>
        <strain evidence="6">MHco3</strain>
    </source>
</reference>
<dbReference type="SUPFAM" id="SSF81296">
    <property type="entry name" value="E set domains"/>
    <property type="match status" value="1"/>
</dbReference>
<feature type="compositionally biased region" description="Basic and acidic residues" evidence="2">
    <location>
        <begin position="501"/>
        <end position="511"/>
    </location>
</feature>
<dbReference type="InterPro" id="IPR032640">
    <property type="entry name" value="AMPK1_CBM"/>
</dbReference>
<dbReference type="OMA" id="VFYFIDF"/>
<comment type="function">
    <text evidence="1">Non-catalytic subunit of AMP-activated protein kinase (AMPK), an energy sensor protein kinase that plays a key role in regulating cellular energy metabolism. In response to reduction of intracellular ATP levels, AMPK activates energy-producing pathways and inhibits energy-consuming processes: inhibits protein, carbohydrate and lipid biosynthesis, as well as cell growth and proliferation. AMPK acts via direct phosphorylation of metabolic enzymes, and by longer-term effects via phosphorylation of transcription regulators. Also acts as a regulator of cellular polarity by remodeling the actin cytoskeleton; probably by indirectly activating myosin. Beta non-catalytic subunit acts as a scaffold on which the AMPK complex assembles, via its C-terminus that bridges alpha (PRKAA1 or PRKAA2) and gamma subunits (PRKAG1, PRKAG2 or PRKAG3).</text>
</comment>
<name>A0A7I4YNV6_HAECO</name>
<dbReference type="OrthoDB" id="5873279at2759"/>
<dbReference type="CDD" id="cd02859">
    <property type="entry name" value="E_set_AMPKbeta_like_N"/>
    <property type="match status" value="1"/>
</dbReference>
<feature type="compositionally biased region" description="Polar residues" evidence="2">
    <location>
        <begin position="151"/>
        <end position="162"/>
    </location>
</feature>
<evidence type="ECO:0000313" key="6">
    <source>
        <dbReference type="WBParaSite" id="HCON_00115650-00001"/>
    </source>
</evidence>
<keyword evidence="3" id="KW-0812">Transmembrane</keyword>
<evidence type="ECO:0000259" key="4">
    <source>
        <dbReference type="Pfam" id="PF16561"/>
    </source>
</evidence>
<evidence type="ECO:0000256" key="1">
    <source>
        <dbReference type="ARBA" id="ARBA00025180"/>
    </source>
</evidence>
<feature type="region of interest" description="Disordered" evidence="2">
    <location>
        <begin position="461"/>
        <end position="520"/>
    </location>
</feature>
<dbReference type="Gene3D" id="2.60.40.10">
    <property type="entry name" value="Immunoglobulins"/>
    <property type="match status" value="1"/>
</dbReference>
<feature type="compositionally biased region" description="Polar residues" evidence="2">
    <location>
        <begin position="191"/>
        <end position="205"/>
    </location>
</feature>
<feature type="region of interest" description="Disordered" evidence="2">
    <location>
        <begin position="128"/>
        <end position="234"/>
    </location>
</feature>
<feature type="compositionally biased region" description="Polar residues" evidence="2">
    <location>
        <begin position="485"/>
        <end position="500"/>
    </location>
</feature>
<evidence type="ECO:0000256" key="2">
    <source>
        <dbReference type="SAM" id="MobiDB-lite"/>
    </source>
</evidence>
<accession>A0A7I4YNV6</accession>